<dbReference type="Proteomes" id="UP000321947">
    <property type="component" value="Unassembled WGS sequence"/>
</dbReference>
<organism evidence="2 3">
    <name type="scientific">Cucumis melo var. makuwa</name>
    <name type="common">Oriental melon</name>
    <dbReference type="NCBI Taxonomy" id="1194695"/>
    <lineage>
        <taxon>Eukaryota</taxon>
        <taxon>Viridiplantae</taxon>
        <taxon>Streptophyta</taxon>
        <taxon>Embryophyta</taxon>
        <taxon>Tracheophyta</taxon>
        <taxon>Spermatophyta</taxon>
        <taxon>Magnoliopsida</taxon>
        <taxon>eudicotyledons</taxon>
        <taxon>Gunneridae</taxon>
        <taxon>Pentapetalae</taxon>
        <taxon>rosids</taxon>
        <taxon>fabids</taxon>
        <taxon>Cucurbitales</taxon>
        <taxon>Cucurbitaceae</taxon>
        <taxon>Benincaseae</taxon>
        <taxon>Cucumis</taxon>
    </lineage>
</organism>
<evidence type="ECO:0000313" key="2">
    <source>
        <dbReference type="EMBL" id="TYK22762.1"/>
    </source>
</evidence>
<proteinExistence type="predicted"/>
<evidence type="ECO:0000313" key="3">
    <source>
        <dbReference type="Proteomes" id="UP000321947"/>
    </source>
</evidence>
<dbReference type="AlphaFoldDB" id="A0A5D3DGM3"/>
<reference evidence="2 3" key="1">
    <citation type="submission" date="2019-08" db="EMBL/GenBank/DDBJ databases">
        <title>Draft genome sequences of two oriental melons (Cucumis melo L. var makuwa).</title>
        <authorList>
            <person name="Kwon S.-Y."/>
        </authorList>
    </citation>
    <scope>NUCLEOTIDE SEQUENCE [LARGE SCALE GENOMIC DNA]</scope>
    <source>
        <strain evidence="3">cv. Chang Bougi</strain>
        <tissue evidence="2">Leaf</tissue>
    </source>
</reference>
<sequence length="70" mass="7930">MQTGLRILYCLEIQVLVRAAGQDYASVQAAVARSFGKTVDIYDQDVHVRTLRTCIHVERKVYKEGNITAF</sequence>
<evidence type="ECO:0000256" key="1">
    <source>
        <dbReference type="SAM" id="SignalP"/>
    </source>
</evidence>
<feature type="chain" id="PRO_5023094414" evidence="1">
    <location>
        <begin position="20"/>
        <end position="70"/>
    </location>
</feature>
<comment type="caution">
    <text evidence="2">The sequence shown here is derived from an EMBL/GenBank/DDBJ whole genome shotgun (WGS) entry which is preliminary data.</text>
</comment>
<gene>
    <name evidence="2" type="ORF">E5676_scaffold1163G00940</name>
</gene>
<feature type="signal peptide" evidence="1">
    <location>
        <begin position="1"/>
        <end position="19"/>
    </location>
</feature>
<keyword evidence="1" id="KW-0732">Signal</keyword>
<dbReference type="EMBL" id="SSTD01004900">
    <property type="protein sequence ID" value="TYK22762.1"/>
    <property type="molecule type" value="Genomic_DNA"/>
</dbReference>
<name>A0A5D3DGM3_CUCMM</name>
<accession>A0A5D3DGM3</accession>
<protein>
    <submittedName>
        <fullName evidence="2">Uncharacterized protein</fullName>
    </submittedName>
</protein>